<evidence type="ECO:0000259" key="15">
    <source>
        <dbReference type="Pfam" id="PF07715"/>
    </source>
</evidence>
<evidence type="ECO:0000256" key="5">
    <source>
        <dbReference type="ARBA" id="ARBA00022692"/>
    </source>
</evidence>
<accession>A0ABX1GK73</accession>
<evidence type="ECO:0000313" key="16">
    <source>
        <dbReference type="EMBL" id="NKI18847.1"/>
    </source>
</evidence>
<keyword evidence="5 11" id="KW-0812">Transmembrane</keyword>
<feature type="signal peptide" evidence="13">
    <location>
        <begin position="1"/>
        <end position="22"/>
    </location>
</feature>
<evidence type="ECO:0000256" key="6">
    <source>
        <dbReference type="ARBA" id="ARBA00022729"/>
    </source>
</evidence>
<dbReference type="EMBL" id="JAAWWK010000006">
    <property type="protein sequence ID" value="NKI18847.1"/>
    <property type="molecule type" value="Genomic_DNA"/>
</dbReference>
<dbReference type="PANTHER" id="PTHR30069">
    <property type="entry name" value="TONB-DEPENDENT OUTER MEMBRANE RECEPTOR"/>
    <property type="match status" value="1"/>
</dbReference>
<evidence type="ECO:0000256" key="2">
    <source>
        <dbReference type="ARBA" id="ARBA00008143"/>
    </source>
</evidence>
<keyword evidence="6 13" id="KW-0732">Signal</keyword>
<evidence type="ECO:0000259" key="14">
    <source>
        <dbReference type="Pfam" id="PF00593"/>
    </source>
</evidence>
<evidence type="ECO:0000256" key="13">
    <source>
        <dbReference type="SAM" id="SignalP"/>
    </source>
</evidence>
<gene>
    <name evidence="16" type="ORF">HCU74_15670</name>
</gene>
<keyword evidence="4 11" id="KW-1134">Transmembrane beta strand</keyword>
<feature type="domain" description="TonB-dependent receptor-like beta-barrel" evidence="14">
    <location>
        <begin position="235"/>
        <end position="620"/>
    </location>
</feature>
<keyword evidence="9 16" id="KW-0675">Receptor</keyword>
<evidence type="ECO:0000256" key="1">
    <source>
        <dbReference type="ARBA" id="ARBA00004571"/>
    </source>
</evidence>
<comment type="subcellular location">
    <subcellularLocation>
        <location evidence="1 11">Cell outer membrane</location>
        <topology evidence="1 11">Multi-pass membrane protein</topology>
    </subcellularLocation>
</comment>
<dbReference type="PROSITE" id="PS52016">
    <property type="entry name" value="TONB_DEPENDENT_REC_3"/>
    <property type="match status" value="1"/>
</dbReference>
<comment type="similarity">
    <text evidence="2">Belongs to the TonB-dependent receptor family. Hemoglobin/haptoglobin binding protein subfamily.</text>
</comment>
<dbReference type="InterPro" id="IPR039426">
    <property type="entry name" value="TonB-dep_rcpt-like"/>
</dbReference>
<dbReference type="Pfam" id="PF07715">
    <property type="entry name" value="Plug"/>
    <property type="match status" value="1"/>
</dbReference>
<evidence type="ECO:0000313" key="17">
    <source>
        <dbReference type="Proteomes" id="UP000765845"/>
    </source>
</evidence>
<keyword evidence="17" id="KW-1185">Reference proteome</keyword>
<evidence type="ECO:0000256" key="10">
    <source>
        <dbReference type="ARBA" id="ARBA00023237"/>
    </source>
</evidence>
<name>A0ABX1GK73_9GAMM</name>
<dbReference type="PANTHER" id="PTHR30069:SF29">
    <property type="entry name" value="HEMOGLOBIN AND HEMOGLOBIN-HAPTOGLOBIN-BINDING PROTEIN 1-RELATED"/>
    <property type="match status" value="1"/>
</dbReference>
<proteinExistence type="inferred from homology"/>
<evidence type="ECO:0000256" key="8">
    <source>
        <dbReference type="ARBA" id="ARBA00023136"/>
    </source>
</evidence>
<dbReference type="InterPro" id="IPR000531">
    <property type="entry name" value="Beta-barrel_TonB"/>
</dbReference>
<keyword evidence="10 11" id="KW-0998">Cell outer membrane</keyword>
<comment type="caution">
    <text evidence="16">The sequence shown here is derived from an EMBL/GenBank/DDBJ whole genome shotgun (WGS) entry which is preliminary data.</text>
</comment>
<evidence type="ECO:0000256" key="12">
    <source>
        <dbReference type="RuleBase" id="RU003357"/>
    </source>
</evidence>
<protein>
    <submittedName>
        <fullName evidence="16">TonB-dependent receptor</fullName>
    </submittedName>
</protein>
<dbReference type="Proteomes" id="UP000765845">
    <property type="component" value="Unassembled WGS sequence"/>
</dbReference>
<reference evidence="16 17" key="1">
    <citation type="submission" date="2020-04" db="EMBL/GenBank/DDBJ databases">
        <authorList>
            <person name="Yoon J."/>
        </authorList>
    </citation>
    <scope>NUCLEOTIDE SEQUENCE [LARGE SCALE GENOMIC DNA]</scope>
    <source>
        <strain evidence="16 17">KMU-166</strain>
    </source>
</reference>
<evidence type="ECO:0000256" key="11">
    <source>
        <dbReference type="PROSITE-ProRule" id="PRU01360"/>
    </source>
</evidence>
<evidence type="ECO:0000256" key="9">
    <source>
        <dbReference type="ARBA" id="ARBA00023170"/>
    </source>
</evidence>
<dbReference type="Gene3D" id="2.40.170.20">
    <property type="entry name" value="TonB-dependent receptor, beta-barrel domain"/>
    <property type="match status" value="1"/>
</dbReference>
<sequence>MKHLTQAFAACLTLLWVPFATAATEQEHVLVTDRHAPKRDSISEVDLANYTGFVQVIDRDQFAHRFTDITDLLDTLPGIQVKQLGGLGGLSSIAIRGSGGKQVSVFLDGLLLNNPDSGSASVGDIPTVLIDRIEAYPDFTPVQLGNANLAGAINFRSRQLRRDDSGARVSLSAGSFDTRHSEVSGWGNFAHWEVIAGLNYTEADNDFPVDDELFRTDSRRRQNDGYRQHSSFLKVGRDQSNGRLSALLQHSKSEKEVASALNQQRDNATLDKESLRVQAVRDYRLGSVDLAHRGFVTRNTTQFSDANSTIGLGEDRVESEYDSFGLYNTARWQGQSLEWVAGLELRRDSIEVHDLLRQRMLTETRRDTAVLALANNWSAGDNLLVSTAVRHYLQDDHIDFSLSGDNSDSTLAASSAQLGVQWRRSSSLTFKANIGRLLRLPTLTENFGAEGLLDGNPSLSQERAFTGDAGFDWQRGTLTSSASVFYRQVDDAIITIYDSRGVGQPQNIGSSVVAGVETDLDWRALKWLTVRASATLIDSENQSNIRSAKGKQLPGIYHQSIGSGLTLSLGHSRIELDYVVHNELFYDPANAVEADRKEELSLSFSHFWRRVTVDVAARNLLDKNFLDANRFPTPGRSVTATLTLSL</sequence>
<evidence type="ECO:0000256" key="4">
    <source>
        <dbReference type="ARBA" id="ARBA00022452"/>
    </source>
</evidence>
<dbReference type="Pfam" id="PF00593">
    <property type="entry name" value="TonB_dep_Rec_b-barrel"/>
    <property type="match status" value="1"/>
</dbReference>
<keyword evidence="8 11" id="KW-0472">Membrane</keyword>
<dbReference type="SUPFAM" id="SSF56935">
    <property type="entry name" value="Porins"/>
    <property type="match status" value="1"/>
</dbReference>
<dbReference type="RefSeq" id="WP_168451369.1">
    <property type="nucleotide sequence ID" value="NZ_JAAWWK010000006.1"/>
</dbReference>
<keyword evidence="7 12" id="KW-0798">TonB box</keyword>
<dbReference type="InterPro" id="IPR036942">
    <property type="entry name" value="Beta-barrel_TonB_sf"/>
</dbReference>
<feature type="domain" description="TonB-dependent receptor plug" evidence="15">
    <location>
        <begin position="49"/>
        <end position="152"/>
    </location>
</feature>
<organism evidence="16 17">
    <name type="scientific">Spongiibacter thalassae</name>
    <dbReference type="NCBI Taxonomy" id="2721624"/>
    <lineage>
        <taxon>Bacteria</taxon>
        <taxon>Pseudomonadati</taxon>
        <taxon>Pseudomonadota</taxon>
        <taxon>Gammaproteobacteria</taxon>
        <taxon>Cellvibrionales</taxon>
        <taxon>Spongiibacteraceae</taxon>
        <taxon>Spongiibacter</taxon>
    </lineage>
</organism>
<keyword evidence="3 11" id="KW-0813">Transport</keyword>
<feature type="chain" id="PRO_5047504902" evidence="13">
    <location>
        <begin position="23"/>
        <end position="646"/>
    </location>
</feature>
<dbReference type="InterPro" id="IPR037066">
    <property type="entry name" value="Plug_dom_sf"/>
</dbReference>
<evidence type="ECO:0000256" key="3">
    <source>
        <dbReference type="ARBA" id="ARBA00022448"/>
    </source>
</evidence>
<dbReference type="InterPro" id="IPR012910">
    <property type="entry name" value="Plug_dom"/>
</dbReference>
<evidence type="ECO:0000256" key="7">
    <source>
        <dbReference type="ARBA" id="ARBA00023077"/>
    </source>
</evidence>
<dbReference type="Gene3D" id="2.170.130.10">
    <property type="entry name" value="TonB-dependent receptor, plug domain"/>
    <property type="match status" value="1"/>
</dbReference>